<dbReference type="eggNOG" id="KOG2084">
    <property type="taxonomic scope" value="Eukaryota"/>
</dbReference>
<evidence type="ECO:0000256" key="1">
    <source>
        <dbReference type="ARBA" id="ARBA00022723"/>
    </source>
</evidence>
<dbReference type="InterPro" id="IPR011990">
    <property type="entry name" value="TPR-like_helical_dom_sf"/>
</dbReference>
<evidence type="ECO:0000256" key="3">
    <source>
        <dbReference type="ARBA" id="ARBA00022833"/>
    </source>
</evidence>
<feature type="domain" description="MYND-type" evidence="5">
    <location>
        <begin position="27"/>
        <end position="71"/>
    </location>
</feature>
<dbReference type="SUPFAM" id="SSF144232">
    <property type="entry name" value="HIT/MYND zinc finger-like"/>
    <property type="match status" value="1"/>
</dbReference>
<dbReference type="PANTHER" id="PTHR12197:SF251">
    <property type="entry name" value="EG:BACR7C10.4 PROTEIN"/>
    <property type="match status" value="1"/>
</dbReference>
<evidence type="ECO:0000256" key="4">
    <source>
        <dbReference type="PROSITE-ProRule" id="PRU00134"/>
    </source>
</evidence>
<keyword evidence="3" id="KW-0862">Zinc</keyword>
<dbReference type="Gene3D" id="1.10.220.160">
    <property type="match status" value="1"/>
</dbReference>
<dbReference type="WBParaSite" id="EN70_3262">
    <property type="protein sequence ID" value="EN70_3262"/>
    <property type="gene ID" value="EN70_3262"/>
</dbReference>
<dbReference type="Gene3D" id="6.10.140.2220">
    <property type="match status" value="1"/>
</dbReference>
<dbReference type="InterPro" id="IPR002893">
    <property type="entry name" value="Znf_MYND"/>
</dbReference>
<dbReference type="AlphaFoldDB" id="A0A1I7VJN9"/>
<keyword evidence="2 4" id="KW-0863">Zinc-finger</keyword>
<keyword evidence="6" id="KW-1185">Reference proteome</keyword>
<sequence>MNTSLTTLVEEMPLAHVVDSKFVDKVCAHCMISMWERDTQEKLSRCGRCKFTHYCNMKCQKKDWLTHKSLLQWSTHGMAVFDENDNIGSESECSYLSRVAPRIPESMPRLIGRIIMKLRRCGDKSPAFNGRVFASLKSHTVDIEKDEEKRNGFIAIIHVIKDYLPFDKMPSNTEIFDIFCKILINALVITDSCLNRIGLAVYLGLSALDHSCKPDAFIIFSGAKAILRSLNENITEYNDNLHIPYCDLLDLRSARCEALQKQHNFVCNCDICQDFDLDRQKSSVRCTKCTDGFCPYSPDDDHTVKRCKVCHEISVFNSDHVQKLYQQLTAPRPAEKNLNELIDLYHELEEVFSPYNVPLCKLAESIMISALNNEKYDEAVEYAEKTLLCYRTYYPKGHPSPSVRMFEYAKLLMLQHNRESLPVLRKALKMICESYGSESSFAFNAATLLSDLEKCVSTASS</sequence>
<evidence type="ECO:0000313" key="6">
    <source>
        <dbReference type="Proteomes" id="UP000095285"/>
    </source>
</evidence>
<protein>
    <submittedName>
        <fullName evidence="7">MYND finger family protein</fullName>
    </submittedName>
</protein>
<reference evidence="7" key="2">
    <citation type="submission" date="2016-11" db="UniProtKB">
        <authorList>
            <consortium name="WormBaseParasite"/>
        </authorList>
    </citation>
    <scope>IDENTIFICATION</scope>
</reference>
<dbReference type="Gene3D" id="2.170.270.10">
    <property type="entry name" value="SET domain"/>
    <property type="match status" value="1"/>
</dbReference>
<dbReference type="Gene3D" id="1.25.40.10">
    <property type="entry name" value="Tetratricopeptide repeat domain"/>
    <property type="match status" value="1"/>
</dbReference>
<dbReference type="InterPro" id="IPR046341">
    <property type="entry name" value="SET_dom_sf"/>
</dbReference>
<proteinExistence type="predicted"/>
<dbReference type="Proteomes" id="UP000095285">
    <property type="component" value="Unassembled WGS sequence"/>
</dbReference>
<name>A0A1I7VJN9_LOALO</name>
<reference evidence="6" key="1">
    <citation type="submission" date="2012-04" db="EMBL/GenBank/DDBJ databases">
        <title>The Genome Sequence of Loa loa.</title>
        <authorList>
            <consortium name="The Broad Institute Genome Sequencing Platform"/>
            <consortium name="Broad Institute Genome Sequencing Center for Infectious Disease"/>
            <person name="Nutman T.B."/>
            <person name="Fink D.L."/>
            <person name="Russ C."/>
            <person name="Young S."/>
            <person name="Zeng Q."/>
            <person name="Gargeya S."/>
            <person name="Alvarado L."/>
            <person name="Berlin A."/>
            <person name="Chapman S.B."/>
            <person name="Chen Z."/>
            <person name="Freedman E."/>
            <person name="Gellesch M."/>
            <person name="Goldberg J."/>
            <person name="Griggs A."/>
            <person name="Gujja S."/>
            <person name="Heilman E.R."/>
            <person name="Heiman D."/>
            <person name="Howarth C."/>
            <person name="Mehta T."/>
            <person name="Neiman D."/>
            <person name="Pearson M."/>
            <person name="Roberts A."/>
            <person name="Saif S."/>
            <person name="Shea T."/>
            <person name="Shenoy N."/>
            <person name="Sisk P."/>
            <person name="Stolte C."/>
            <person name="Sykes S."/>
            <person name="White J."/>
            <person name="Yandava C."/>
            <person name="Haas B."/>
            <person name="Henn M.R."/>
            <person name="Nusbaum C."/>
            <person name="Birren B."/>
        </authorList>
    </citation>
    <scope>NUCLEOTIDE SEQUENCE [LARGE SCALE GENOMIC DNA]</scope>
</reference>
<dbReference type="GO" id="GO:0005634">
    <property type="term" value="C:nucleus"/>
    <property type="evidence" value="ECO:0007669"/>
    <property type="project" value="TreeGrafter"/>
</dbReference>
<accession>A0A1I7VJN9</accession>
<dbReference type="PANTHER" id="PTHR12197">
    <property type="entry name" value="HISTONE-LYSINE N-METHYLTRANSFERASE SMYD"/>
    <property type="match status" value="1"/>
</dbReference>
<keyword evidence="1" id="KW-0479">Metal-binding</keyword>
<dbReference type="Pfam" id="PF01753">
    <property type="entry name" value="zf-MYND"/>
    <property type="match status" value="1"/>
</dbReference>
<evidence type="ECO:0000259" key="5">
    <source>
        <dbReference type="PROSITE" id="PS50865"/>
    </source>
</evidence>
<evidence type="ECO:0000256" key="2">
    <source>
        <dbReference type="ARBA" id="ARBA00022771"/>
    </source>
</evidence>
<dbReference type="STRING" id="7209.A0A1I7VJN9"/>
<dbReference type="PROSITE" id="PS50865">
    <property type="entry name" value="ZF_MYND_2"/>
    <property type="match status" value="1"/>
</dbReference>
<dbReference type="GO" id="GO:0008270">
    <property type="term" value="F:zinc ion binding"/>
    <property type="evidence" value="ECO:0007669"/>
    <property type="project" value="UniProtKB-KW"/>
</dbReference>
<evidence type="ECO:0000313" key="7">
    <source>
        <dbReference type="WBParaSite" id="EN70_3262"/>
    </source>
</evidence>
<organism evidence="6 7">
    <name type="scientific">Loa loa</name>
    <name type="common">Eye worm</name>
    <name type="synonym">Filaria loa</name>
    <dbReference type="NCBI Taxonomy" id="7209"/>
    <lineage>
        <taxon>Eukaryota</taxon>
        <taxon>Metazoa</taxon>
        <taxon>Ecdysozoa</taxon>
        <taxon>Nematoda</taxon>
        <taxon>Chromadorea</taxon>
        <taxon>Rhabditida</taxon>
        <taxon>Spirurina</taxon>
        <taxon>Spiruromorpha</taxon>
        <taxon>Filarioidea</taxon>
        <taxon>Onchocercidae</taxon>
        <taxon>Loa</taxon>
    </lineage>
</organism>
<dbReference type="InterPro" id="IPR050869">
    <property type="entry name" value="H3K4_H4K5_MeTrfase"/>
</dbReference>